<name>A0ABY5WAL7_9ACTN</name>
<gene>
    <name evidence="2" type="ORF">Dfulv_23795</name>
</gene>
<feature type="transmembrane region" description="Helical" evidence="1">
    <location>
        <begin position="113"/>
        <end position="134"/>
    </location>
</feature>
<organism evidence="2 3">
    <name type="scientific">Dactylosporangium fulvum</name>
    <dbReference type="NCBI Taxonomy" id="53359"/>
    <lineage>
        <taxon>Bacteria</taxon>
        <taxon>Bacillati</taxon>
        <taxon>Actinomycetota</taxon>
        <taxon>Actinomycetes</taxon>
        <taxon>Micromonosporales</taxon>
        <taxon>Micromonosporaceae</taxon>
        <taxon>Dactylosporangium</taxon>
    </lineage>
</organism>
<accession>A0ABY5WAL7</accession>
<keyword evidence="1" id="KW-1133">Transmembrane helix</keyword>
<feature type="transmembrane region" description="Helical" evidence="1">
    <location>
        <begin position="173"/>
        <end position="192"/>
    </location>
</feature>
<evidence type="ECO:0000313" key="2">
    <source>
        <dbReference type="EMBL" id="UWP87097.1"/>
    </source>
</evidence>
<proteinExistence type="predicted"/>
<sequence>MTDLRKLPTWLSEQGDVLAGPVVDAVRRRRFGRLWTGPAAALMVAGLALAARTGPGHAFVSGFAITHPGDPLLVTLAKLPLSMFAPAALLPFWFAVLQVGVVFSLVQAAAGARWTLLVAALGHTVATLSARLWVLAGPPVGVAHGLGHFGDAGPSAAVVSLLAYVAVRRRAGWLALGLIAYHTIEVAVLNGLTQREHLVGTVTGATVALAAAVWAARQRVPLADVAVAGSRDRRH</sequence>
<reference evidence="2" key="1">
    <citation type="submission" date="2021-04" db="EMBL/GenBank/DDBJ databases">
        <authorList>
            <person name="Hartkoorn R.C."/>
            <person name="Beaudoing E."/>
            <person name="Hot D."/>
        </authorList>
    </citation>
    <scope>NUCLEOTIDE SEQUENCE</scope>
    <source>
        <strain evidence="2">NRRL B-16292</strain>
    </source>
</reference>
<protein>
    <recommendedName>
        <fullName evidence="4">Integral membrane protein</fullName>
    </recommendedName>
</protein>
<dbReference type="RefSeq" id="WP_259866940.1">
    <property type="nucleotide sequence ID" value="NZ_BAAAST010000071.1"/>
</dbReference>
<feature type="transmembrane region" description="Helical" evidence="1">
    <location>
        <begin position="34"/>
        <end position="51"/>
    </location>
</feature>
<evidence type="ECO:0008006" key="4">
    <source>
        <dbReference type="Google" id="ProtNLM"/>
    </source>
</evidence>
<dbReference type="EMBL" id="CP073720">
    <property type="protein sequence ID" value="UWP87097.1"/>
    <property type="molecule type" value="Genomic_DNA"/>
</dbReference>
<reference evidence="2" key="2">
    <citation type="submission" date="2022-09" db="EMBL/GenBank/DDBJ databases">
        <title>Biosynthetic gene clusters of Dactylosporangioum fulvum.</title>
        <authorList>
            <person name="Caradec T."/>
        </authorList>
    </citation>
    <scope>NUCLEOTIDE SEQUENCE</scope>
    <source>
        <strain evidence="2">NRRL B-16292</strain>
    </source>
</reference>
<feature type="transmembrane region" description="Helical" evidence="1">
    <location>
        <begin position="146"/>
        <end position="166"/>
    </location>
</feature>
<feature type="transmembrane region" description="Helical" evidence="1">
    <location>
        <begin position="83"/>
        <end position="106"/>
    </location>
</feature>
<evidence type="ECO:0000256" key="1">
    <source>
        <dbReference type="SAM" id="Phobius"/>
    </source>
</evidence>
<keyword evidence="1" id="KW-0472">Membrane</keyword>
<feature type="transmembrane region" description="Helical" evidence="1">
    <location>
        <begin position="198"/>
        <end position="216"/>
    </location>
</feature>
<evidence type="ECO:0000313" key="3">
    <source>
        <dbReference type="Proteomes" id="UP001059617"/>
    </source>
</evidence>
<dbReference type="Proteomes" id="UP001059617">
    <property type="component" value="Chromosome"/>
</dbReference>
<keyword evidence="3" id="KW-1185">Reference proteome</keyword>
<keyword evidence="1" id="KW-0812">Transmembrane</keyword>